<protein>
    <recommendedName>
        <fullName evidence="3">F-box domain-containing protein</fullName>
    </recommendedName>
</protein>
<dbReference type="Proteomes" id="UP000007797">
    <property type="component" value="Unassembled WGS sequence"/>
</dbReference>
<dbReference type="KEGG" id="dfa:DFA_07832"/>
<dbReference type="GeneID" id="14868844"/>
<evidence type="ECO:0000313" key="1">
    <source>
        <dbReference type="EMBL" id="EGG16853.1"/>
    </source>
</evidence>
<evidence type="ECO:0000313" key="2">
    <source>
        <dbReference type="Proteomes" id="UP000007797"/>
    </source>
</evidence>
<sequence length="471" mass="53568">MESLSLLSLSPLPWIIQSEIIYIVCNYRRNEFHRMIKAEDVFHVAGVSRRWRDTVKSSLRLNWKIEIERHSLEDYCLHTENSYNLLSGHHHTIALDVGRADGTAPTNRQYVTANHEWFRDDIIARMSQININHGTRSLGWMPVIGNDPLISLVQMTCHYGARIWSLNLFQHLESLDITFDGNTTDQIPSILENCLHLKTLRMTVTGVLHHPEDLETVFANVPSTVTKIVWGNQYYSQPKVYVPTYNPLPFHLLPTSVRQLAIWNASQICTQAYYDFVMNNSIQKIAQLNLSTLECIEFLSSHLSPVKNLRLHLATTPPPTIDITGKALVPPMVEVLTLGLDILGAQTVVEGIFNHSGPLPNLHRLNLDIRVSSLHTIILFIQNSKSLRVIDLCVQQLFGRLDLLDQLLDAVATSPSIQKMYLKPTGDSILECLIKKQSQFNHLLTIIDEDEQTIINTHNNHIDLSSYTIAK</sequence>
<keyword evidence="2" id="KW-1185">Reference proteome</keyword>
<organism evidence="1 2">
    <name type="scientific">Cavenderia fasciculata</name>
    <name type="common">Slime mold</name>
    <name type="synonym">Dictyostelium fasciculatum</name>
    <dbReference type="NCBI Taxonomy" id="261658"/>
    <lineage>
        <taxon>Eukaryota</taxon>
        <taxon>Amoebozoa</taxon>
        <taxon>Evosea</taxon>
        <taxon>Eumycetozoa</taxon>
        <taxon>Dictyostelia</taxon>
        <taxon>Acytosteliales</taxon>
        <taxon>Cavenderiaceae</taxon>
        <taxon>Cavenderia</taxon>
    </lineage>
</organism>
<dbReference type="AlphaFoldDB" id="F4Q3N7"/>
<dbReference type="EMBL" id="GL883021">
    <property type="protein sequence ID" value="EGG16853.1"/>
    <property type="molecule type" value="Genomic_DNA"/>
</dbReference>
<accession>F4Q3N7</accession>
<reference evidence="2" key="1">
    <citation type="journal article" date="2011" name="Genome Res.">
        <title>Phylogeny-wide analysis of social amoeba genomes highlights ancient origins for complex intercellular communication.</title>
        <authorList>
            <person name="Heidel A.J."/>
            <person name="Lawal H.M."/>
            <person name="Felder M."/>
            <person name="Schilde C."/>
            <person name="Helps N.R."/>
            <person name="Tunggal B."/>
            <person name="Rivero F."/>
            <person name="John U."/>
            <person name="Schleicher M."/>
            <person name="Eichinger L."/>
            <person name="Platzer M."/>
            <person name="Noegel A.A."/>
            <person name="Schaap P."/>
            <person name="Gloeckner G."/>
        </authorList>
    </citation>
    <scope>NUCLEOTIDE SEQUENCE [LARGE SCALE GENOMIC DNA]</scope>
    <source>
        <strain evidence="2">SH3</strain>
    </source>
</reference>
<evidence type="ECO:0008006" key="3">
    <source>
        <dbReference type="Google" id="ProtNLM"/>
    </source>
</evidence>
<name>F4Q3N7_CACFS</name>
<gene>
    <name evidence="1" type="ORF">DFA_07832</name>
</gene>
<dbReference type="RefSeq" id="XP_004355327.1">
    <property type="nucleotide sequence ID" value="XM_004355275.1"/>
</dbReference>
<dbReference type="InterPro" id="IPR032675">
    <property type="entry name" value="LRR_dom_sf"/>
</dbReference>
<dbReference type="Gene3D" id="3.80.10.10">
    <property type="entry name" value="Ribonuclease Inhibitor"/>
    <property type="match status" value="1"/>
</dbReference>
<dbReference type="SUPFAM" id="SSF52047">
    <property type="entry name" value="RNI-like"/>
    <property type="match status" value="1"/>
</dbReference>
<proteinExistence type="predicted"/>